<organism evidence="2 3">
    <name type="scientific">Massilia aquatica</name>
    <dbReference type="NCBI Taxonomy" id="2609000"/>
    <lineage>
        <taxon>Bacteria</taxon>
        <taxon>Pseudomonadati</taxon>
        <taxon>Pseudomonadota</taxon>
        <taxon>Betaproteobacteria</taxon>
        <taxon>Burkholderiales</taxon>
        <taxon>Oxalobacteraceae</taxon>
        <taxon>Telluria group</taxon>
        <taxon>Massilia</taxon>
    </lineage>
</organism>
<proteinExistence type="predicted"/>
<dbReference type="SUPFAM" id="SSF160631">
    <property type="entry name" value="SMI1/KNR4-like"/>
    <property type="match status" value="1"/>
</dbReference>
<evidence type="ECO:0000313" key="3">
    <source>
        <dbReference type="Proteomes" id="UP000819052"/>
    </source>
</evidence>
<dbReference type="Proteomes" id="UP000819052">
    <property type="component" value="Unassembled WGS sequence"/>
</dbReference>
<sequence>MSRTRVIGTSSTGIAAAEAALKRRLPASFANWLLVNNGRSLGALTVFPVFDARDPRKTWDSIVRNVEGRWAEWLDIFSDSGLDLSALLPFADCGTGDLYCFDYAAVGAAGEPVVVLWSHETGEAPAVADSFADFIVSADRIG</sequence>
<dbReference type="RefSeq" id="WP_167077642.1">
    <property type="nucleotide sequence ID" value="NZ_VVIW01000009.1"/>
</dbReference>
<comment type="caution">
    <text evidence="2">The sequence shown here is derived from an EMBL/GenBank/DDBJ whole genome shotgun (WGS) entry which is preliminary data.</text>
</comment>
<reference evidence="2 3" key="1">
    <citation type="submission" date="2019-09" db="EMBL/GenBank/DDBJ databases">
        <title>Taxonomy of Antarctic Massilia spp.: description of Massilia rubra sp. nov., Massilia aquatica sp. nov., Massilia mucilaginosa sp. nov., Massilia frigida sp. nov. isolated from streams, lakes and regoliths.</title>
        <authorList>
            <person name="Holochova P."/>
            <person name="Sedlacek I."/>
            <person name="Kralova S."/>
            <person name="Maslanova I."/>
            <person name="Busse H.-J."/>
            <person name="Stankova E."/>
            <person name="Vrbovska V."/>
            <person name="Kovarovic V."/>
            <person name="Bartak M."/>
            <person name="Svec P."/>
            <person name="Pantucek R."/>
        </authorList>
    </citation>
    <scope>NUCLEOTIDE SEQUENCE [LARGE SCALE GENOMIC DNA]</scope>
    <source>
        <strain evidence="2 3">CCM 8693</strain>
    </source>
</reference>
<dbReference type="InterPro" id="IPR018958">
    <property type="entry name" value="Knr4/Smi1-like_dom"/>
</dbReference>
<dbReference type="EMBL" id="VVIW01000009">
    <property type="protein sequence ID" value="NHZ41881.1"/>
    <property type="molecule type" value="Genomic_DNA"/>
</dbReference>
<dbReference type="InterPro" id="IPR037883">
    <property type="entry name" value="Knr4/Smi1-like_sf"/>
</dbReference>
<protein>
    <submittedName>
        <fullName evidence="2">SMI1/KNR4 family protein</fullName>
    </submittedName>
</protein>
<gene>
    <name evidence="2" type="ORF">F1609_17170</name>
</gene>
<keyword evidence="3" id="KW-1185">Reference proteome</keyword>
<accession>A0ABX0MD03</accession>
<evidence type="ECO:0000259" key="1">
    <source>
        <dbReference type="SMART" id="SM00860"/>
    </source>
</evidence>
<name>A0ABX0MD03_9BURK</name>
<dbReference type="SMART" id="SM00860">
    <property type="entry name" value="SMI1_KNR4"/>
    <property type="match status" value="1"/>
</dbReference>
<dbReference type="Gene3D" id="3.40.1580.10">
    <property type="entry name" value="SMI1/KNR4-like"/>
    <property type="match status" value="1"/>
</dbReference>
<dbReference type="Pfam" id="PF09346">
    <property type="entry name" value="SMI1_KNR4"/>
    <property type="match status" value="1"/>
</dbReference>
<evidence type="ECO:0000313" key="2">
    <source>
        <dbReference type="EMBL" id="NHZ41881.1"/>
    </source>
</evidence>
<feature type="domain" description="Knr4/Smi1-like" evidence="1">
    <location>
        <begin position="8"/>
        <end position="137"/>
    </location>
</feature>